<name>A0A5N6GWQ8_ASPFL</name>
<accession>A0A5N6GWQ8</accession>
<evidence type="ECO:0000313" key="1">
    <source>
        <dbReference type="EMBL" id="KAB8246771.1"/>
    </source>
</evidence>
<sequence length="67" mass="7804">METTENKTENSAVNPLRPEPPVRILVQTLTHLVPGNGNFERTDFILNRICQHHWNCDFSVPKFRWAS</sequence>
<gene>
    <name evidence="1" type="ORF">BDV35DRAFT_353167</name>
</gene>
<dbReference type="Proteomes" id="UP000325434">
    <property type="component" value="Unassembled WGS sequence"/>
</dbReference>
<protein>
    <submittedName>
        <fullName evidence="1">Uncharacterized protein</fullName>
    </submittedName>
</protein>
<reference evidence="1" key="1">
    <citation type="submission" date="2019-04" db="EMBL/GenBank/DDBJ databases">
        <title>Friends and foes A comparative genomics study of 23 Aspergillus species from section Flavi.</title>
        <authorList>
            <consortium name="DOE Joint Genome Institute"/>
            <person name="Kjaerbolling I."/>
            <person name="Vesth T."/>
            <person name="Frisvad J.C."/>
            <person name="Nybo J.L."/>
            <person name="Theobald S."/>
            <person name="Kildgaard S."/>
            <person name="Isbrandt T."/>
            <person name="Kuo A."/>
            <person name="Sato A."/>
            <person name="Lyhne E.K."/>
            <person name="Kogle M.E."/>
            <person name="Wiebenga A."/>
            <person name="Kun R.S."/>
            <person name="Lubbers R.J."/>
            <person name="Makela M.R."/>
            <person name="Barry K."/>
            <person name="Chovatia M."/>
            <person name="Clum A."/>
            <person name="Daum C."/>
            <person name="Haridas S."/>
            <person name="He G."/>
            <person name="LaButti K."/>
            <person name="Lipzen A."/>
            <person name="Mondo S."/>
            <person name="Riley R."/>
            <person name="Salamov A."/>
            <person name="Simmons B.A."/>
            <person name="Magnuson J.K."/>
            <person name="Henrissat B."/>
            <person name="Mortensen U.H."/>
            <person name="Larsen T.O."/>
            <person name="Devries R.P."/>
            <person name="Grigoriev I.V."/>
            <person name="Machida M."/>
            <person name="Baker S.E."/>
            <person name="Andersen M.R."/>
        </authorList>
    </citation>
    <scope>NUCLEOTIDE SEQUENCE [LARGE SCALE GENOMIC DNA]</scope>
    <source>
        <strain evidence="1">CBS 121.62</strain>
    </source>
</reference>
<proteinExistence type="predicted"/>
<dbReference type="EMBL" id="ML734596">
    <property type="protein sequence ID" value="KAB8246771.1"/>
    <property type="molecule type" value="Genomic_DNA"/>
</dbReference>
<organism evidence="1">
    <name type="scientific">Aspergillus flavus</name>
    <dbReference type="NCBI Taxonomy" id="5059"/>
    <lineage>
        <taxon>Eukaryota</taxon>
        <taxon>Fungi</taxon>
        <taxon>Dikarya</taxon>
        <taxon>Ascomycota</taxon>
        <taxon>Pezizomycotina</taxon>
        <taxon>Eurotiomycetes</taxon>
        <taxon>Eurotiomycetidae</taxon>
        <taxon>Eurotiales</taxon>
        <taxon>Aspergillaceae</taxon>
        <taxon>Aspergillus</taxon>
        <taxon>Aspergillus subgen. Circumdati</taxon>
    </lineage>
</organism>
<dbReference type="VEuPathDB" id="FungiDB:F9C07_1633723"/>
<dbReference type="AlphaFoldDB" id="A0A5N6GWQ8"/>